<keyword evidence="2" id="KW-1185">Reference proteome</keyword>
<dbReference type="AlphaFoldDB" id="A0A314YHM2"/>
<organism evidence="1 2">
    <name type="scientific">Prunus yedoensis var. nudiflora</name>
    <dbReference type="NCBI Taxonomy" id="2094558"/>
    <lineage>
        <taxon>Eukaryota</taxon>
        <taxon>Viridiplantae</taxon>
        <taxon>Streptophyta</taxon>
        <taxon>Embryophyta</taxon>
        <taxon>Tracheophyta</taxon>
        <taxon>Spermatophyta</taxon>
        <taxon>Magnoliopsida</taxon>
        <taxon>eudicotyledons</taxon>
        <taxon>Gunneridae</taxon>
        <taxon>Pentapetalae</taxon>
        <taxon>rosids</taxon>
        <taxon>fabids</taxon>
        <taxon>Rosales</taxon>
        <taxon>Rosaceae</taxon>
        <taxon>Amygdaloideae</taxon>
        <taxon>Amygdaleae</taxon>
        <taxon>Prunus</taxon>
    </lineage>
</organism>
<evidence type="ECO:0000313" key="2">
    <source>
        <dbReference type="Proteomes" id="UP000250321"/>
    </source>
</evidence>
<evidence type="ECO:0000313" key="1">
    <source>
        <dbReference type="EMBL" id="PQQ03928.1"/>
    </source>
</evidence>
<comment type="caution">
    <text evidence="1">The sequence shown here is derived from an EMBL/GenBank/DDBJ whole genome shotgun (WGS) entry which is preliminary data.</text>
</comment>
<dbReference type="Proteomes" id="UP000250321">
    <property type="component" value="Unassembled WGS sequence"/>
</dbReference>
<reference evidence="1 2" key="1">
    <citation type="submission" date="2018-02" db="EMBL/GenBank/DDBJ databases">
        <title>Draft genome of wild Prunus yedoensis var. nudiflora.</title>
        <authorList>
            <person name="Baek S."/>
            <person name="Kim J.-H."/>
            <person name="Choi K."/>
            <person name="Kim G.-B."/>
            <person name="Cho A."/>
            <person name="Jang H."/>
            <person name="Shin C.-H."/>
            <person name="Yu H.-J."/>
            <person name="Mun J.-H."/>
        </authorList>
    </citation>
    <scope>NUCLEOTIDE SEQUENCE [LARGE SCALE GENOMIC DNA]</scope>
    <source>
        <strain evidence="2">cv. Jeju island</strain>
        <tissue evidence="1">Leaf</tissue>
    </source>
</reference>
<proteinExistence type="predicted"/>
<gene>
    <name evidence="1" type="ORF">Pyn_19152</name>
</gene>
<sequence>MVLLNSLRVIPPKDPFGEDAVEQPVLKVIEVFVDVRDAVCGVGALSGYLRIYMLDRKFVVRTCVLHNHMYCIGTIRDDFSIYSDVLDEFDFELAYMTTRHINFEEWSDELMANANQSISSTSNPSKSESEDEPWVSSAIDNIIRDAMFEKGGEYQEVK</sequence>
<protein>
    <submittedName>
        <fullName evidence="1">Uncharacterized protein</fullName>
    </submittedName>
</protein>
<dbReference type="EMBL" id="PJQY01001297">
    <property type="protein sequence ID" value="PQQ03928.1"/>
    <property type="molecule type" value="Genomic_DNA"/>
</dbReference>
<accession>A0A314YHM2</accession>
<name>A0A314YHM2_PRUYE</name>